<keyword evidence="1" id="KW-0812">Transmembrane</keyword>
<accession>A0A7X2H8K9</accession>
<reference evidence="2 3" key="1">
    <citation type="submission" date="2019-11" db="EMBL/GenBank/DDBJ databases">
        <title>Paenibacillus monticola sp. nov., a novel PGPR strain isolated from mountain sample in China.</title>
        <authorList>
            <person name="Zhao Q."/>
            <person name="Li H.-P."/>
            <person name="Zhang J.-L."/>
        </authorList>
    </citation>
    <scope>NUCLEOTIDE SEQUENCE [LARGE SCALE GENOMIC DNA]</scope>
    <source>
        <strain evidence="2 3">LC-T2</strain>
    </source>
</reference>
<dbReference type="Proteomes" id="UP000463051">
    <property type="component" value="Unassembled WGS sequence"/>
</dbReference>
<sequence>MRLETEGRMNLYAAFLKKQIRNYLFGSIVAVIAVGSVSLNLPDYS</sequence>
<feature type="transmembrane region" description="Helical" evidence="1">
    <location>
        <begin position="20"/>
        <end position="39"/>
    </location>
</feature>
<evidence type="ECO:0000256" key="1">
    <source>
        <dbReference type="SAM" id="Phobius"/>
    </source>
</evidence>
<keyword evidence="3" id="KW-1185">Reference proteome</keyword>
<name>A0A7X2H8K9_9BACL</name>
<protein>
    <submittedName>
        <fullName evidence="2">Uncharacterized protein</fullName>
    </submittedName>
</protein>
<organism evidence="2 3">
    <name type="scientific">Paenibacillus monticola</name>
    <dbReference type="NCBI Taxonomy" id="2666075"/>
    <lineage>
        <taxon>Bacteria</taxon>
        <taxon>Bacillati</taxon>
        <taxon>Bacillota</taxon>
        <taxon>Bacilli</taxon>
        <taxon>Bacillales</taxon>
        <taxon>Paenibacillaceae</taxon>
        <taxon>Paenibacillus</taxon>
    </lineage>
</organism>
<proteinExistence type="predicted"/>
<evidence type="ECO:0000313" key="2">
    <source>
        <dbReference type="EMBL" id="MRN55438.1"/>
    </source>
</evidence>
<evidence type="ECO:0000313" key="3">
    <source>
        <dbReference type="Proteomes" id="UP000463051"/>
    </source>
</evidence>
<dbReference type="AlphaFoldDB" id="A0A7X2H8K9"/>
<gene>
    <name evidence="2" type="ORF">GJB61_20870</name>
</gene>
<comment type="caution">
    <text evidence="2">The sequence shown here is derived from an EMBL/GenBank/DDBJ whole genome shotgun (WGS) entry which is preliminary data.</text>
</comment>
<keyword evidence="1" id="KW-0472">Membrane</keyword>
<dbReference type="EMBL" id="WJXB01000008">
    <property type="protein sequence ID" value="MRN55438.1"/>
    <property type="molecule type" value="Genomic_DNA"/>
</dbReference>
<keyword evidence="1" id="KW-1133">Transmembrane helix</keyword>